<dbReference type="AlphaFoldDB" id="X1MGN7"/>
<gene>
    <name evidence="1" type="ORF">S06H3_21415</name>
</gene>
<dbReference type="GO" id="GO:0006096">
    <property type="term" value="P:glycolytic process"/>
    <property type="evidence" value="ECO:0007669"/>
    <property type="project" value="UniProtKB-KW"/>
</dbReference>
<dbReference type="InterPro" id="IPR042253">
    <property type="entry name" value="Pglycerate_mutase_ApgM_sf"/>
</dbReference>
<evidence type="ECO:0000313" key="1">
    <source>
        <dbReference type="EMBL" id="GAI05504.1"/>
    </source>
</evidence>
<dbReference type="Pfam" id="PF10143">
    <property type="entry name" value="PhosphMutase"/>
    <property type="match status" value="1"/>
</dbReference>
<reference evidence="1" key="1">
    <citation type="journal article" date="2014" name="Front. Microbiol.">
        <title>High frequency of phylogenetically diverse reductive dehalogenase-homologous genes in deep subseafloor sedimentary metagenomes.</title>
        <authorList>
            <person name="Kawai M."/>
            <person name="Futagami T."/>
            <person name="Toyoda A."/>
            <person name="Takaki Y."/>
            <person name="Nishi S."/>
            <person name="Hori S."/>
            <person name="Arai W."/>
            <person name="Tsubouchi T."/>
            <person name="Morono Y."/>
            <person name="Uchiyama I."/>
            <person name="Ito T."/>
            <person name="Fujiyama A."/>
            <person name="Inagaki F."/>
            <person name="Takami H."/>
        </authorList>
    </citation>
    <scope>NUCLEOTIDE SEQUENCE</scope>
    <source>
        <strain evidence="1">Expedition CK06-06</strain>
    </source>
</reference>
<dbReference type="PANTHER" id="PTHR31209:SF4">
    <property type="entry name" value="2,3-BISPHOSPHOGLYCERATE-INDEPENDENT PHOSPHOGLYCERATE MUTASE"/>
    <property type="match status" value="1"/>
</dbReference>
<dbReference type="InterPro" id="IPR017850">
    <property type="entry name" value="Alkaline_phosphatase_core_sf"/>
</dbReference>
<organism evidence="1">
    <name type="scientific">marine sediment metagenome</name>
    <dbReference type="NCBI Taxonomy" id="412755"/>
    <lineage>
        <taxon>unclassified sequences</taxon>
        <taxon>metagenomes</taxon>
        <taxon>ecological metagenomes</taxon>
    </lineage>
</organism>
<dbReference type="EMBL" id="BARV01011244">
    <property type="protein sequence ID" value="GAI05504.1"/>
    <property type="molecule type" value="Genomic_DNA"/>
</dbReference>
<dbReference type="PANTHER" id="PTHR31209">
    <property type="entry name" value="COFACTOR-INDEPENDENT PHOSPHOGLYCERATE MUTASE"/>
    <property type="match status" value="1"/>
</dbReference>
<protein>
    <submittedName>
        <fullName evidence="1">Uncharacterized protein</fullName>
    </submittedName>
</protein>
<dbReference type="Gene3D" id="3.30.70.2130">
    <property type="entry name" value="Metalloenzyme domain"/>
    <property type="match status" value="1"/>
</dbReference>
<comment type="caution">
    <text evidence="1">The sequence shown here is derived from an EMBL/GenBank/DDBJ whole genome shotgun (WGS) entry which is preliminary data.</text>
</comment>
<dbReference type="InterPro" id="IPR004456">
    <property type="entry name" value="Pglycerate_mutase_ApgM"/>
</dbReference>
<dbReference type="SUPFAM" id="SSF53649">
    <property type="entry name" value="Alkaline phosphatase-like"/>
    <property type="match status" value="1"/>
</dbReference>
<dbReference type="GO" id="GO:0046872">
    <property type="term" value="F:metal ion binding"/>
    <property type="evidence" value="ECO:0007669"/>
    <property type="project" value="InterPro"/>
</dbReference>
<name>X1MGN7_9ZZZZ</name>
<accession>X1MGN7</accession>
<feature type="non-terminal residue" evidence="1">
    <location>
        <position position="147"/>
    </location>
</feature>
<proteinExistence type="predicted"/>
<sequence length="147" mass="16111">MADYPLPELGGKTPLEVASTPWMDWLARRGRCGRLITIPEGMSTGSAVANLSILGYDPRIHFQGRGVLEAASMGIKLNLQDVVFRCNTICAENNKIKNHSGGHITTQEAAELMRTIDQELGSDHIKFYPGVSYRHLLVLKGGEFSAN</sequence>
<dbReference type="GO" id="GO:0004619">
    <property type="term" value="F:phosphoglycerate mutase activity"/>
    <property type="evidence" value="ECO:0007669"/>
    <property type="project" value="UniProtKB-EC"/>
</dbReference>